<protein>
    <recommendedName>
        <fullName evidence="3">Vps16 N-terminal domain-containing protein</fullName>
    </recommendedName>
</protein>
<evidence type="ECO:0000313" key="1">
    <source>
        <dbReference type="EMBL" id="KJA16738.1"/>
    </source>
</evidence>
<dbReference type="EMBL" id="KN817616">
    <property type="protein sequence ID" value="KJA16738.1"/>
    <property type="molecule type" value="Genomic_DNA"/>
</dbReference>
<dbReference type="InterPro" id="IPR036322">
    <property type="entry name" value="WD40_repeat_dom_sf"/>
</dbReference>
<dbReference type="SUPFAM" id="SSF50978">
    <property type="entry name" value="WD40 repeat-like"/>
    <property type="match status" value="1"/>
</dbReference>
<reference evidence="2" key="1">
    <citation type="submission" date="2014-04" db="EMBL/GenBank/DDBJ databases">
        <title>Evolutionary Origins and Diversification of the Mycorrhizal Mutualists.</title>
        <authorList>
            <consortium name="DOE Joint Genome Institute"/>
            <consortium name="Mycorrhizal Genomics Consortium"/>
            <person name="Kohler A."/>
            <person name="Kuo A."/>
            <person name="Nagy L.G."/>
            <person name="Floudas D."/>
            <person name="Copeland A."/>
            <person name="Barry K.W."/>
            <person name="Cichocki N."/>
            <person name="Veneault-Fourrey C."/>
            <person name="LaButti K."/>
            <person name="Lindquist E.A."/>
            <person name="Lipzen A."/>
            <person name="Lundell T."/>
            <person name="Morin E."/>
            <person name="Murat C."/>
            <person name="Riley R."/>
            <person name="Ohm R."/>
            <person name="Sun H."/>
            <person name="Tunlid A."/>
            <person name="Henrissat B."/>
            <person name="Grigoriev I.V."/>
            <person name="Hibbett D.S."/>
            <person name="Martin F."/>
        </authorList>
    </citation>
    <scope>NUCLEOTIDE SEQUENCE [LARGE SCALE GENOMIC DNA]</scope>
    <source>
        <strain evidence="2">FD-334 SS-4</strain>
    </source>
</reference>
<dbReference type="InterPro" id="IPR015943">
    <property type="entry name" value="WD40/YVTN_repeat-like_dom_sf"/>
</dbReference>
<evidence type="ECO:0008006" key="3">
    <source>
        <dbReference type="Google" id="ProtNLM"/>
    </source>
</evidence>
<dbReference type="Gene3D" id="2.130.10.10">
    <property type="entry name" value="YVTN repeat-like/Quinoprotein amine dehydrogenase"/>
    <property type="match status" value="1"/>
</dbReference>
<gene>
    <name evidence="1" type="ORF">HYPSUDRAFT_206833</name>
</gene>
<evidence type="ECO:0000313" key="2">
    <source>
        <dbReference type="Proteomes" id="UP000054270"/>
    </source>
</evidence>
<organism evidence="1 2">
    <name type="scientific">Hypholoma sublateritium (strain FD-334 SS-4)</name>
    <dbReference type="NCBI Taxonomy" id="945553"/>
    <lineage>
        <taxon>Eukaryota</taxon>
        <taxon>Fungi</taxon>
        <taxon>Dikarya</taxon>
        <taxon>Basidiomycota</taxon>
        <taxon>Agaricomycotina</taxon>
        <taxon>Agaricomycetes</taxon>
        <taxon>Agaricomycetidae</taxon>
        <taxon>Agaricales</taxon>
        <taxon>Agaricineae</taxon>
        <taxon>Strophariaceae</taxon>
        <taxon>Hypholoma</taxon>
    </lineage>
</organism>
<proteinExistence type="predicted"/>
<dbReference type="Proteomes" id="UP000054270">
    <property type="component" value="Unassembled WGS sequence"/>
</dbReference>
<dbReference type="AlphaFoldDB" id="A0A0D2M0K5"/>
<sequence length="370" mass="40741">MAVAGAPLRDGEDYGRLQAILWHPFLPRQLLLIYNFVIQNIAFIDEGQVDVMDTWHLPPALNNPVHGITNACVNDTASEVSFFIEHSILTLRNPFSTDVHSIERYQPVPERLCLHTGHENIALWYIDDDVVVGVYPLGYFATSTLLPHKVQWQIIVSPARMMSSACISPDKQYSVAITKDGQADLYCMKEHSFLRTFGGAYGHYKSISAAVFSNRKAVVFSCEDSSVLIVIPNFSKPDQSFVAMTQLDPDDEPAEAPLALYGAGMIAGDGYVFTFKGGPAPILLINVDKFSGVKSGRFEIDTWHHWLNCPPHIPLTNLDAPAPVAVTAPRLHPIAILARDIVRSLNGQHIVAAVIAGVGFTTAYIKYVEA</sequence>
<name>A0A0D2M0K5_HYPSF</name>
<accession>A0A0D2M0K5</accession>
<keyword evidence="2" id="KW-1185">Reference proteome</keyword>